<evidence type="ECO:0000313" key="3">
    <source>
        <dbReference type="EMBL" id="ULN54367.1"/>
    </source>
</evidence>
<keyword evidence="3" id="KW-0540">Nuclease</keyword>
<proteinExistence type="predicted"/>
<keyword evidence="3" id="KW-0378">Hydrolase</keyword>
<dbReference type="CDD" id="cd00085">
    <property type="entry name" value="HNHc"/>
    <property type="match status" value="1"/>
</dbReference>
<sequence>MFDDLADPADLTGIDDAALAAAITGWTQAEAATAARRLAAVAELVRRRANGPVECERWSCDNWDAMAAEVGAAMGVSHGIASGQMHLGTALRERFPLVAALFAEGKISARLVSLVVWRTGLIENASTVAKVDRDLARNLRRYGRLSLNKATAAIDAIVDYHDPGALRRTRNDTRSREVVFDSEAENSPGITAFWGRLYSTDASVLDQRLTAMARELCDADPRTIAQRRADALGVLAAGGQHLACTCGQPDCPTGADTGRGASAVVVHVVTDQDSVEVPADAELSGQGLAPATSQIVRPAAKPSLLIGGEVLPNPLLAELIASGAAIRTIRHPGTSAPEPGYRPSAALAEFVRCRDLTCRFPNCDRPAQFCDIDHTIPYGDGGPTCASNLKLVCRKHHLLKTFWTAWHDEQHPDGTVIWTAPTGQRYTTRPGSTILFPALCRPTAPVPPRPHQREGLPVPGRSLMMPTRRCTRATDRSRRIQAERALNAEHVAERNRPPPF</sequence>
<feature type="region of interest" description="Disordered" evidence="1">
    <location>
        <begin position="443"/>
        <end position="478"/>
    </location>
</feature>
<dbReference type="SMART" id="SM00507">
    <property type="entry name" value="HNHc"/>
    <property type="match status" value="1"/>
</dbReference>
<keyword evidence="3" id="KW-0255">Endonuclease</keyword>
<evidence type="ECO:0000313" key="4">
    <source>
        <dbReference type="Proteomes" id="UP001055200"/>
    </source>
</evidence>
<reference evidence="3" key="1">
    <citation type="submission" date="2022-08" db="EMBL/GenBank/DDBJ databases">
        <title>Complete genome sequence of 14 non-tuberculosis mycobacteria type-strains.</title>
        <authorList>
            <person name="Igarashi Y."/>
            <person name="Osugi A."/>
            <person name="Mitarai S."/>
        </authorList>
    </citation>
    <scope>NUCLEOTIDE SEQUENCE</scope>
    <source>
        <strain evidence="3">DSM 45575</strain>
    </source>
</reference>
<name>A0ABY3U6K4_9MYCO</name>
<keyword evidence="4" id="KW-1185">Reference proteome</keyword>
<feature type="domain" description="HNH nuclease" evidence="2">
    <location>
        <begin position="346"/>
        <end position="398"/>
    </location>
</feature>
<dbReference type="Pfam" id="PF02720">
    <property type="entry name" value="DUF222"/>
    <property type="match status" value="1"/>
</dbReference>
<gene>
    <name evidence="3" type="ORF">MIU77_09095</name>
</gene>
<dbReference type="GO" id="GO:0004519">
    <property type="term" value="F:endonuclease activity"/>
    <property type="evidence" value="ECO:0007669"/>
    <property type="project" value="UniProtKB-KW"/>
</dbReference>
<evidence type="ECO:0000259" key="2">
    <source>
        <dbReference type="SMART" id="SM00507"/>
    </source>
</evidence>
<dbReference type="EMBL" id="CP092365">
    <property type="protein sequence ID" value="ULN54367.1"/>
    <property type="molecule type" value="Genomic_DNA"/>
</dbReference>
<protein>
    <submittedName>
        <fullName evidence="3">HNH endonuclease</fullName>
    </submittedName>
</protein>
<dbReference type="RefSeq" id="WP_240172563.1">
    <property type="nucleotide sequence ID" value="NZ_CP092365.1"/>
</dbReference>
<accession>A0ABY3U6K4</accession>
<dbReference type="InterPro" id="IPR003870">
    <property type="entry name" value="DUF222"/>
</dbReference>
<dbReference type="InterPro" id="IPR003615">
    <property type="entry name" value="HNH_nuc"/>
</dbReference>
<evidence type="ECO:0000256" key="1">
    <source>
        <dbReference type="SAM" id="MobiDB-lite"/>
    </source>
</evidence>
<organism evidence="3 4">
    <name type="scientific">Mycolicibacillus parakoreensis</name>
    <dbReference type="NCBI Taxonomy" id="1069221"/>
    <lineage>
        <taxon>Bacteria</taxon>
        <taxon>Bacillati</taxon>
        <taxon>Actinomycetota</taxon>
        <taxon>Actinomycetes</taxon>
        <taxon>Mycobacteriales</taxon>
        <taxon>Mycobacteriaceae</taxon>
        <taxon>Mycolicibacillus</taxon>
    </lineage>
</organism>
<dbReference type="Proteomes" id="UP001055200">
    <property type="component" value="Chromosome"/>
</dbReference>
<dbReference type="Gene3D" id="1.10.30.50">
    <property type="match status" value="1"/>
</dbReference>